<evidence type="ECO:0000313" key="2">
    <source>
        <dbReference type="EMBL" id="MBK7675288.1"/>
    </source>
</evidence>
<protein>
    <recommendedName>
        <fullName evidence="4">PilN domain-containing protein</fullName>
    </recommendedName>
</protein>
<keyword evidence="1" id="KW-0812">Transmembrane</keyword>
<keyword evidence="1" id="KW-0472">Membrane</keyword>
<evidence type="ECO:0000313" key="3">
    <source>
        <dbReference type="Proteomes" id="UP000697998"/>
    </source>
</evidence>
<organism evidence="2 3">
    <name type="scientific">Candidatus Accumulibacter proximus</name>
    <dbReference type="NCBI Taxonomy" id="2954385"/>
    <lineage>
        <taxon>Bacteria</taxon>
        <taxon>Pseudomonadati</taxon>
        <taxon>Pseudomonadota</taxon>
        <taxon>Betaproteobacteria</taxon>
        <taxon>Candidatus Accumulibacter</taxon>
    </lineage>
</organism>
<keyword evidence="1" id="KW-1133">Transmembrane helix</keyword>
<dbReference type="AlphaFoldDB" id="A0A935PXQ4"/>
<proteinExistence type="predicted"/>
<accession>A0A935PXQ4</accession>
<evidence type="ECO:0008006" key="4">
    <source>
        <dbReference type="Google" id="ProtNLM"/>
    </source>
</evidence>
<reference evidence="2 3" key="1">
    <citation type="submission" date="2020-10" db="EMBL/GenBank/DDBJ databases">
        <title>Connecting structure to function with the recovery of over 1000 high-quality activated sludge metagenome-assembled genomes encoding full-length rRNA genes using long-read sequencing.</title>
        <authorList>
            <person name="Singleton C.M."/>
            <person name="Petriglieri F."/>
            <person name="Kristensen J.M."/>
            <person name="Kirkegaard R.H."/>
            <person name="Michaelsen T.Y."/>
            <person name="Andersen M.H."/>
            <person name="Karst S.M."/>
            <person name="Dueholm M.S."/>
            <person name="Nielsen P.H."/>
            <person name="Albertsen M."/>
        </authorList>
    </citation>
    <scope>NUCLEOTIDE SEQUENCE [LARGE SCALE GENOMIC DNA]</scope>
    <source>
        <strain evidence="2">EsbW_18-Q3-R4-48_BATAC.285</strain>
    </source>
</reference>
<gene>
    <name evidence="2" type="ORF">IPJ27_11310</name>
</gene>
<sequence>MQRLRIDFVQPPLWRLPGVGRDRQILLALSALAALAGVVLAWHWLDTAREIDEAKQAIAVGRQELVQRTPPPAPPLLLSELQVRATNSAIAQLNTPWPAVLDGFERVATGEVALLQIEPDHRRGLVKGVAEAKSHQQMLLYLAVLGAVDPFAGAMVRKQEVNEKDANRPLRFMFEALLEEPAIADAPAIPDAAASVPGADDG</sequence>
<dbReference type="Proteomes" id="UP000697998">
    <property type="component" value="Unassembled WGS sequence"/>
</dbReference>
<evidence type="ECO:0000256" key="1">
    <source>
        <dbReference type="SAM" id="Phobius"/>
    </source>
</evidence>
<dbReference type="EMBL" id="JADJMH010000009">
    <property type="protein sequence ID" value="MBK7675288.1"/>
    <property type="molecule type" value="Genomic_DNA"/>
</dbReference>
<name>A0A935PXQ4_9PROT</name>
<comment type="caution">
    <text evidence="2">The sequence shown here is derived from an EMBL/GenBank/DDBJ whole genome shotgun (WGS) entry which is preliminary data.</text>
</comment>
<feature type="transmembrane region" description="Helical" evidence="1">
    <location>
        <begin position="25"/>
        <end position="45"/>
    </location>
</feature>